<dbReference type="AlphaFoldDB" id="A0A1I0QR48"/>
<dbReference type="SUPFAM" id="SSF54909">
    <property type="entry name" value="Dimeric alpha+beta barrel"/>
    <property type="match status" value="1"/>
</dbReference>
<protein>
    <recommendedName>
        <fullName evidence="3">DUF1330 domain-containing protein</fullName>
    </recommendedName>
</protein>
<dbReference type="Gene3D" id="3.30.70.100">
    <property type="match status" value="1"/>
</dbReference>
<dbReference type="STRING" id="1267423.SAMN05216290_2611"/>
<proteinExistence type="predicted"/>
<dbReference type="PANTHER" id="PTHR40257:SF1">
    <property type="entry name" value="DUF1330 DOMAIN-CONTAINING PROTEIN"/>
    <property type="match status" value="1"/>
</dbReference>
<reference evidence="2" key="1">
    <citation type="submission" date="2016-10" db="EMBL/GenBank/DDBJ databases">
        <authorList>
            <person name="Varghese N."/>
            <person name="Submissions S."/>
        </authorList>
    </citation>
    <scope>NUCLEOTIDE SEQUENCE [LARGE SCALE GENOMIC DNA]</scope>
    <source>
        <strain evidence="2">CGMCC 1.12402</strain>
    </source>
</reference>
<dbReference type="GeneID" id="99987305"/>
<dbReference type="Proteomes" id="UP000199437">
    <property type="component" value="Unassembled WGS sequence"/>
</dbReference>
<dbReference type="PANTHER" id="PTHR40257">
    <property type="match status" value="1"/>
</dbReference>
<keyword evidence="2" id="KW-1185">Reference proteome</keyword>
<dbReference type="OrthoDB" id="8909581at2"/>
<evidence type="ECO:0000313" key="1">
    <source>
        <dbReference type="EMBL" id="SEW30012.1"/>
    </source>
</evidence>
<organism evidence="1 2">
    <name type="scientific">Roseivirga pacifica</name>
    <dbReference type="NCBI Taxonomy" id="1267423"/>
    <lineage>
        <taxon>Bacteria</taxon>
        <taxon>Pseudomonadati</taxon>
        <taxon>Bacteroidota</taxon>
        <taxon>Cytophagia</taxon>
        <taxon>Cytophagales</taxon>
        <taxon>Roseivirgaceae</taxon>
        <taxon>Roseivirga</taxon>
    </lineage>
</organism>
<evidence type="ECO:0008006" key="3">
    <source>
        <dbReference type="Google" id="ProtNLM"/>
    </source>
</evidence>
<evidence type="ECO:0000313" key="2">
    <source>
        <dbReference type="Proteomes" id="UP000199437"/>
    </source>
</evidence>
<gene>
    <name evidence="1" type="ORF">SAMN05216290_2611</name>
</gene>
<dbReference type="InterPro" id="IPR011008">
    <property type="entry name" value="Dimeric_a/b-barrel"/>
</dbReference>
<sequence>MGSLKATEAQVTNFLQRAIDGAFYMVNMLKYKPVVSPEGVSGEELYGEYLNAIQPFLSQAGAEIVWFGKPLGVLIGPDEEIVWDAIFIVRYPDKQTFLKMAQAKDFPSELRDRALADSRLIPSLGG</sequence>
<dbReference type="RefSeq" id="WP_139177544.1">
    <property type="nucleotide sequence ID" value="NZ_FOIR01000002.1"/>
</dbReference>
<name>A0A1I0QR48_9BACT</name>
<accession>A0A1I0QR48</accession>
<dbReference type="EMBL" id="FOIR01000002">
    <property type="protein sequence ID" value="SEW30012.1"/>
    <property type="molecule type" value="Genomic_DNA"/>
</dbReference>